<organism evidence="3 4">
    <name type="scientific">Kibdelosporangium philippinense</name>
    <dbReference type="NCBI Taxonomy" id="211113"/>
    <lineage>
        <taxon>Bacteria</taxon>
        <taxon>Bacillati</taxon>
        <taxon>Actinomycetota</taxon>
        <taxon>Actinomycetes</taxon>
        <taxon>Pseudonocardiales</taxon>
        <taxon>Pseudonocardiaceae</taxon>
        <taxon>Kibdelosporangium</taxon>
    </lineage>
</organism>
<feature type="chain" id="PRO_5046780031" evidence="2">
    <location>
        <begin position="23"/>
        <end position="194"/>
    </location>
</feature>
<dbReference type="RefSeq" id="WP_233731249.1">
    <property type="nucleotide sequence ID" value="NZ_JAJVCN010000004.1"/>
</dbReference>
<reference evidence="3 4" key="1">
    <citation type="submission" date="2021-12" db="EMBL/GenBank/DDBJ databases">
        <title>Genome sequence of Kibdelosporangium philippinense ATCC 49844.</title>
        <authorList>
            <person name="Fedorov E.A."/>
            <person name="Omeragic M."/>
            <person name="Shalygina K.F."/>
            <person name="Maclea K.S."/>
        </authorList>
    </citation>
    <scope>NUCLEOTIDE SEQUENCE [LARGE SCALE GENOMIC DNA]</scope>
    <source>
        <strain evidence="3 4">ATCC 49844</strain>
    </source>
</reference>
<accession>A0ABS8ZV73</accession>
<dbReference type="Pfam" id="PF12079">
    <property type="entry name" value="DUF3558"/>
    <property type="match status" value="1"/>
</dbReference>
<proteinExistence type="predicted"/>
<sequence length="194" mass="19971">MKTSVLVTATVFALLWSVTACSTVTNGLPLPADAPSGTSRPKIPGSGGGLGNQTTSADPQPADSPMRDVDPCTLLTSAETTTLAVGPGRLEKGLSTDRGCAYSSLDKGEYTVQVNVFDTLGIKDVQSTGPIKSIPNVGKHKAVEYSYGTGCAIALEVTAASRSDVYVASGNDTQRACQIATQVAHMVEPKLPPS</sequence>
<feature type="signal peptide" evidence="2">
    <location>
        <begin position="1"/>
        <end position="22"/>
    </location>
</feature>
<dbReference type="PROSITE" id="PS51257">
    <property type="entry name" value="PROKAR_LIPOPROTEIN"/>
    <property type="match status" value="1"/>
</dbReference>
<comment type="caution">
    <text evidence="3">The sequence shown here is derived from an EMBL/GenBank/DDBJ whole genome shotgun (WGS) entry which is preliminary data.</text>
</comment>
<keyword evidence="2" id="KW-0732">Signal</keyword>
<evidence type="ECO:0000313" key="3">
    <source>
        <dbReference type="EMBL" id="MCE7009732.1"/>
    </source>
</evidence>
<protein>
    <submittedName>
        <fullName evidence="3">DUF3558 domain-containing protein</fullName>
    </submittedName>
</protein>
<dbReference type="InterPro" id="IPR024520">
    <property type="entry name" value="DUF3558"/>
</dbReference>
<evidence type="ECO:0000256" key="2">
    <source>
        <dbReference type="SAM" id="SignalP"/>
    </source>
</evidence>
<keyword evidence="4" id="KW-1185">Reference proteome</keyword>
<dbReference type="Proteomes" id="UP001521150">
    <property type="component" value="Unassembled WGS sequence"/>
</dbReference>
<feature type="region of interest" description="Disordered" evidence="1">
    <location>
        <begin position="31"/>
        <end position="67"/>
    </location>
</feature>
<evidence type="ECO:0000313" key="4">
    <source>
        <dbReference type="Proteomes" id="UP001521150"/>
    </source>
</evidence>
<name>A0ABS8ZV73_9PSEU</name>
<evidence type="ECO:0000256" key="1">
    <source>
        <dbReference type="SAM" id="MobiDB-lite"/>
    </source>
</evidence>
<gene>
    <name evidence="3" type="ORF">LWC34_44025</name>
</gene>
<dbReference type="EMBL" id="JAJVCN010000004">
    <property type="protein sequence ID" value="MCE7009732.1"/>
    <property type="molecule type" value="Genomic_DNA"/>
</dbReference>